<organism evidence="2 3">
    <name type="scientific">Paramecium pentaurelia</name>
    <dbReference type="NCBI Taxonomy" id="43138"/>
    <lineage>
        <taxon>Eukaryota</taxon>
        <taxon>Sar</taxon>
        <taxon>Alveolata</taxon>
        <taxon>Ciliophora</taxon>
        <taxon>Intramacronucleata</taxon>
        <taxon>Oligohymenophorea</taxon>
        <taxon>Peniculida</taxon>
        <taxon>Parameciidae</taxon>
        <taxon>Paramecium</taxon>
    </lineage>
</organism>
<reference evidence="2" key="1">
    <citation type="submission" date="2021-01" db="EMBL/GenBank/DDBJ databases">
        <authorList>
            <consortium name="Genoscope - CEA"/>
            <person name="William W."/>
        </authorList>
    </citation>
    <scope>NUCLEOTIDE SEQUENCE</scope>
</reference>
<feature type="signal peptide" evidence="1">
    <location>
        <begin position="1"/>
        <end position="16"/>
    </location>
</feature>
<dbReference type="EMBL" id="CAJJDO010000003">
    <property type="protein sequence ID" value="CAD8134164.1"/>
    <property type="molecule type" value="Genomic_DNA"/>
</dbReference>
<proteinExistence type="predicted"/>
<keyword evidence="3" id="KW-1185">Reference proteome</keyword>
<evidence type="ECO:0000313" key="3">
    <source>
        <dbReference type="Proteomes" id="UP000689195"/>
    </source>
</evidence>
<gene>
    <name evidence="2" type="ORF">PPENT_87.1.T0030166</name>
</gene>
<protein>
    <submittedName>
        <fullName evidence="2">Uncharacterized protein</fullName>
    </submittedName>
</protein>
<dbReference type="AlphaFoldDB" id="A0A8S1S5B5"/>
<feature type="chain" id="PRO_5035938223" evidence="1">
    <location>
        <begin position="17"/>
        <end position="591"/>
    </location>
</feature>
<name>A0A8S1S5B5_9CILI</name>
<evidence type="ECO:0000256" key="1">
    <source>
        <dbReference type="SAM" id="SignalP"/>
    </source>
</evidence>
<accession>A0A8S1S5B5</accession>
<sequence>MFHLVFLIIISYIAYPQTTFQLEGPLPLNIDCKISSSIENGLIGNQYFYNYMTKNGTLLSLDKITFHMWMQFHSELKSDARQIIFCFFDGNKSNINVMLYFRIENDLTYLYFENKIQKFNSTIRQYINRQLKVWNHLLVSIDKSTENTFINLKFFTVTDNPQLFQSTETLTNQKIPYNFGSRSRITNEKITEKDIKACINIANFYYINGWATMDTEFYFDFDLQLKFALKPYSQNGIIVSNIFSDIVLRKQTEYIEYSGSIGINLYKNTQIVYNFIEQLPTLTIIFWVKPQNILSSFQFLSFTDDVLQETSIGFGVNKFYNLLFYQIYNKTPVCNLTQNIWNHVTIGILDISFDDDFEQLNQRKLMRIFIDNVQRNLTVITNIKPYKRLVLGPVFLDDQGLEIIDIQDIKIFKGFGIRQTLNHDCLIFVGDYCAFCKSGTHYCKEQDPNDDTKVYPCPAGYKEQQNSCSKIIIPNCLRLSSSSLSCDICEQNYALMNGQCIQNSVILSSPFKCSDQNAQFCSFNQTLNVLSNTLDEKQVSKQISKLCTNNLYSSSQLKCTGAAVSSCLKSQFNSKCTQCNNNNVLTELKEL</sequence>
<dbReference type="OrthoDB" id="311604at2759"/>
<dbReference type="Proteomes" id="UP000689195">
    <property type="component" value="Unassembled WGS sequence"/>
</dbReference>
<comment type="caution">
    <text evidence="2">The sequence shown here is derived from an EMBL/GenBank/DDBJ whole genome shotgun (WGS) entry which is preliminary data.</text>
</comment>
<evidence type="ECO:0000313" key="2">
    <source>
        <dbReference type="EMBL" id="CAD8134164.1"/>
    </source>
</evidence>
<keyword evidence="1" id="KW-0732">Signal</keyword>